<evidence type="ECO:0000313" key="10">
    <source>
        <dbReference type="EMBL" id="CAF1079262.1"/>
    </source>
</evidence>
<comment type="similarity">
    <text evidence="1 7">Belongs to the Arg-specific ADP-ribosyltransferase family.</text>
</comment>
<comment type="caution">
    <text evidence="10">The sequence shown here is derived from an EMBL/GenBank/DDBJ whole genome shotgun (WGS) entry which is preliminary data.</text>
</comment>
<comment type="catalytic activity">
    <reaction evidence="5 7">
        <text>L-arginyl-[protein] + NAD(+) = N(omega)-(ADP-D-ribosyl)-L-arginyl-[protein] + nicotinamide + H(+)</text>
        <dbReference type="Rhea" id="RHEA:19149"/>
        <dbReference type="Rhea" id="RHEA-COMP:10532"/>
        <dbReference type="Rhea" id="RHEA-COMP:15087"/>
        <dbReference type="ChEBI" id="CHEBI:15378"/>
        <dbReference type="ChEBI" id="CHEBI:17154"/>
        <dbReference type="ChEBI" id="CHEBI:29965"/>
        <dbReference type="ChEBI" id="CHEBI:57540"/>
        <dbReference type="ChEBI" id="CHEBI:142554"/>
        <dbReference type="EC" id="2.4.2.31"/>
    </reaction>
</comment>
<evidence type="ECO:0000313" key="12">
    <source>
        <dbReference type="Proteomes" id="UP000663854"/>
    </source>
</evidence>
<evidence type="ECO:0000256" key="5">
    <source>
        <dbReference type="ARBA" id="ARBA00047597"/>
    </source>
</evidence>
<keyword evidence="7" id="KW-0521">NADP</keyword>
<sequence>MSFRHSPSISSSTSDDSIDLRLRALLHKDYLRQTGLVNHDEILLPYSNYKYRRLERDSINEKNAARKFNIERSRKSSKNLMSRYRDTSSEDEIVNSKFHRSRSARIYPDRNLMSSRRNQFYHPASDVYQACEVMMIYRNDSLSSSENDQIVIKQKQNTDDQRLIVYKGYLKNDDTFSFKSQRLAQSPFDIKCYINEHVEVHLLTCCEYKYRQGGFCLGQSFIIEHVAKSIPCQKCRRREQKVNQENIQLNSFQTKQVLSDHRSLKSRQRRTSEERTRNDDKQKQEKSENNHIQSNNVHIKSIKSIDHNENHHENSTRKTKMISSSSLIEKKESSSSQQENIQPEHDTKKTNDSSEVENKNNIVSLFHEKLTEQTTSDNDNNGNFLQSLLSILQSGLRRMEQRKLLPPRYEGNVEDFVVILFGTNDESNFNRSIVNFVKMFNNIEELNSFIDTLKFERIILIVSDSLTEFFEDLSRFNSIYILSNNVTRTNDHFNIRGNFPNLESISEKIKEECLIENQFFSIQFASTNETANQSFCYSQLLKETLLKKDNDSNLKKDFIDFSRFHYNNNHNELTLIDEFERNFTIEKSIWWYTRKCFIRKMLNRALRTEEIDILYKMRWFIQALNNQIKENYFSATVYRIHHYSSDQFRKFKEHNANDLLSFGTFLDCTLNEPYLIENIDEMETILFRIKTTVGIEIEQLRYFDSKTEVLLPFDNVYRIESIEENNNDYHHWWTINLAYISTDNEQLKELTKEIREEIESPVVLIQLGKLLLSNNDYSHVDYLARLLFNDGSLKDNLTLLASLAAVHHLLGSVDNRQNNYRAARLQFEQSLKIFLTFIPEDNQILSATYNNIGSMFYQEDQHEQAIIYHQKALQCQLKSSSPDIEAIATYSGNIGAVYLDQGKYDQALLHYKRSLQILQQSIPNAESQSIAMVYDRIASVYWRMDKPAEALPFYQQALQLELKYLPENDHKISVSYFNLSTAYAKLNRLDDAIDCAEKSVQQLLKSVPSNHPEVKENMDQLEGLRRRKWLQQLYE</sequence>
<dbReference type="PROSITE" id="PS51996">
    <property type="entry name" value="TR_MART"/>
    <property type="match status" value="1"/>
</dbReference>
<evidence type="ECO:0000256" key="7">
    <source>
        <dbReference type="RuleBase" id="RU361228"/>
    </source>
</evidence>
<organism evidence="10 12">
    <name type="scientific">Rotaria sordida</name>
    <dbReference type="NCBI Taxonomy" id="392033"/>
    <lineage>
        <taxon>Eukaryota</taxon>
        <taxon>Metazoa</taxon>
        <taxon>Spiralia</taxon>
        <taxon>Gnathifera</taxon>
        <taxon>Rotifera</taxon>
        <taxon>Eurotatoria</taxon>
        <taxon>Bdelloidea</taxon>
        <taxon>Philodinida</taxon>
        <taxon>Philodinidae</taxon>
        <taxon>Rotaria</taxon>
    </lineage>
</organism>
<dbReference type="Pfam" id="PF13424">
    <property type="entry name" value="TPR_12"/>
    <property type="match status" value="2"/>
</dbReference>
<feature type="repeat" description="TPR" evidence="6">
    <location>
        <begin position="846"/>
        <end position="879"/>
    </location>
</feature>
<keyword evidence="7" id="KW-0520">NAD</keyword>
<dbReference type="PROSITE" id="PS50005">
    <property type="entry name" value="TPR"/>
    <property type="match status" value="3"/>
</dbReference>
<proteinExistence type="inferred from homology"/>
<evidence type="ECO:0000256" key="3">
    <source>
        <dbReference type="ARBA" id="ARBA00022679"/>
    </source>
</evidence>
<dbReference type="GO" id="GO:0106274">
    <property type="term" value="F:NAD+-protein-arginine ADP-ribosyltransferase activity"/>
    <property type="evidence" value="ECO:0007669"/>
    <property type="project" value="UniProtKB-EC"/>
</dbReference>
<dbReference type="InterPro" id="IPR048257">
    <property type="entry name" value="DUF4590"/>
</dbReference>
<dbReference type="Proteomes" id="UP000663854">
    <property type="component" value="Unassembled WGS sequence"/>
</dbReference>
<evidence type="ECO:0000313" key="11">
    <source>
        <dbReference type="EMBL" id="CAF1482762.1"/>
    </source>
</evidence>
<dbReference type="GO" id="GO:0016779">
    <property type="term" value="F:nucleotidyltransferase activity"/>
    <property type="evidence" value="ECO:0007669"/>
    <property type="project" value="UniProtKB-KW"/>
</dbReference>
<dbReference type="SUPFAM" id="SSF48452">
    <property type="entry name" value="TPR-like"/>
    <property type="match status" value="1"/>
</dbReference>
<feature type="repeat" description="TPR" evidence="6">
    <location>
        <begin position="888"/>
        <end position="921"/>
    </location>
</feature>
<dbReference type="SMART" id="SM00028">
    <property type="entry name" value="TPR"/>
    <property type="match status" value="5"/>
</dbReference>
<accession>A0A814MPF5</accession>
<dbReference type="Gene3D" id="3.90.176.10">
    <property type="entry name" value="Toxin ADP-ribosyltransferase, Chain A, domain 1"/>
    <property type="match status" value="1"/>
</dbReference>
<dbReference type="InterPro" id="IPR011990">
    <property type="entry name" value="TPR-like_helical_dom_sf"/>
</dbReference>
<dbReference type="EMBL" id="CAJNOH010000577">
    <property type="protein sequence ID" value="CAF1079262.1"/>
    <property type="molecule type" value="Genomic_DNA"/>
</dbReference>
<dbReference type="Pfam" id="PF15257">
    <property type="entry name" value="DUF4590"/>
    <property type="match status" value="1"/>
</dbReference>
<dbReference type="EMBL" id="CAJNOL010002273">
    <property type="protein sequence ID" value="CAF1482762.1"/>
    <property type="molecule type" value="Genomic_DNA"/>
</dbReference>
<keyword evidence="4" id="KW-0548">Nucleotidyltransferase</keyword>
<evidence type="ECO:0000256" key="1">
    <source>
        <dbReference type="ARBA" id="ARBA00009558"/>
    </source>
</evidence>
<feature type="region of interest" description="Disordered" evidence="8">
    <location>
        <begin position="253"/>
        <end position="357"/>
    </location>
</feature>
<keyword evidence="2 7" id="KW-0328">Glycosyltransferase</keyword>
<dbReference type="Proteomes" id="UP000663870">
    <property type="component" value="Unassembled WGS sequence"/>
</dbReference>
<keyword evidence="6" id="KW-0802">TPR repeat</keyword>
<evidence type="ECO:0000256" key="2">
    <source>
        <dbReference type="ARBA" id="ARBA00022676"/>
    </source>
</evidence>
<dbReference type="SUPFAM" id="SSF56399">
    <property type="entry name" value="ADP-ribosylation"/>
    <property type="match status" value="1"/>
</dbReference>
<keyword evidence="13" id="KW-1185">Reference proteome</keyword>
<reference evidence="10" key="1">
    <citation type="submission" date="2021-02" db="EMBL/GenBank/DDBJ databases">
        <authorList>
            <person name="Nowell W R."/>
        </authorList>
    </citation>
    <scope>NUCLEOTIDE SEQUENCE</scope>
</reference>
<feature type="compositionally biased region" description="Basic and acidic residues" evidence="8">
    <location>
        <begin position="342"/>
        <end position="357"/>
    </location>
</feature>
<dbReference type="InterPro" id="IPR019734">
    <property type="entry name" value="TPR_rpt"/>
</dbReference>
<feature type="compositionally biased region" description="Basic and acidic residues" evidence="8">
    <location>
        <begin position="303"/>
        <end position="316"/>
    </location>
</feature>
<name>A0A814MPF5_9BILA</name>
<dbReference type="Pfam" id="PF01129">
    <property type="entry name" value="ART"/>
    <property type="match status" value="1"/>
</dbReference>
<evidence type="ECO:0000256" key="6">
    <source>
        <dbReference type="PROSITE-ProRule" id="PRU00339"/>
    </source>
</evidence>
<dbReference type="InterPro" id="IPR000768">
    <property type="entry name" value="ART"/>
</dbReference>
<dbReference type="AlphaFoldDB" id="A0A814MPF5"/>
<evidence type="ECO:0000256" key="4">
    <source>
        <dbReference type="ARBA" id="ARBA00022695"/>
    </source>
</evidence>
<feature type="repeat" description="TPR" evidence="6">
    <location>
        <begin position="931"/>
        <end position="964"/>
    </location>
</feature>
<dbReference type="Gene3D" id="1.25.40.10">
    <property type="entry name" value="Tetratricopeptide repeat domain"/>
    <property type="match status" value="2"/>
</dbReference>
<gene>
    <name evidence="11" type="ORF">JXQ802_LOCUS39400</name>
    <name evidence="10" type="ORF">PYM288_LOCUS18583</name>
</gene>
<evidence type="ECO:0000256" key="8">
    <source>
        <dbReference type="SAM" id="MobiDB-lite"/>
    </source>
</evidence>
<feature type="compositionally biased region" description="Basic and acidic residues" evidence="8">
    <location>
        <begin position="270"/>
        <end position="289"/>
    </location>
</feature>
<dbReference type="EC" id="2.4.2.31" evidence="7"/>
<feature type="domain" description="DUF4590" evidence="9">
    <location>
        <begin position="146"/>
        <end position="241"/>
    </location>
</feature>
<keyword evidence="3 7" id="KW-0808">Transferase</keyword>
<protein>
    <recommendedName>
        <fullName evidence="7">NAD(P)(+)--arginine ADP-ribosyltransferase</fullName>
        <ecNumber evidence="7">2.4.2.31</ecNumber>
    </recommendedName>
    <alternativeName>
        <fullName evidence="7">Mono(ADP-ribosyl)transferase</fullName>
    </alternativeName>
</protein>
<dbReference type="PANTHER" id="PTHR10098">
    <property type="entry name" value="RAPSYN-RELATED"/>
    <property type="match status" value="1"/>
</dbReference>
<evidence type="ECO:0000259" key="9">
    <source>
        <dbReference type="Pfam" id="PF15257"/>
    </source>
</evidence>
<evidence type="ECO:0000313" key="13">
    <source>
        <dbReference type="Proteomes" id="UP000663870"/>
    </source>
</evidence>